<feature type="transmembrane region" description="Helical" evidence="4">
    <location>
        <begin position="260"/>
        <end position="281"/>
    </location>
</feature>
<dbReference type="Pfam" id="PF00535">
    <property type="entry name" value="Glycos_transf_2"/>
    <property type="match status" value="1"/>
</dbReference>
<feature type="transmembrane region" description="Helical" evidence="4">
    <location>
        <begin position="293"/>
        <end position="317"/>
    </location>
</feature>
<feature type="transmembrane region" description="Helical" evidence="4">
    <location>
        <begin position="233"/>
        <end position="254"/>
    </location>
</feature>
<evidence type="ECO:0000256" key="4">
    <source>
        <dbReference type="SAM" id="Phobius"/>
    </source>
</evidence>
<evidence type="ECO:0000256" key="3">
    <source>
        <dbReference type="ARBA" id="ARBA00022679"/>
    </source>
</evidence>
<dbReference type="GO" id="GO:0035269">
    <property type="term" value="P:protein O-linked glycosylation via mannose"/>
    <property type="evidence" value="ECO:0007669"/>
    <property type="project" value="TreeGrafter"/>
</dbReference>
<protein>
    <submittedName>
        <fullName evidence="6">Glycosyltransferase involved in cell wall biosynthesis</fullName>
    </submittedName>
</protein>
<dbReference type="GO" id="GO:0006506">
    <property type="term" value="P:GPI anchor biosynthetic process"/>
    <property type="evidence" value="ECO:0007669"/>
    <property type="project" value="TreeGrafter"/>
</dbReference>
<dbReference type="PANTHER" id="PTHR43398:SF1">
    <property type="entry name" value="DOLICHOL-PHOSPHATE MANNOSYLTRANSFERASE SUBUNIT 1"/>
    <property type="match status" value="1"/>
</dbReference>
<name>A0A366HPA3_9BACT</name>
<sequence length="359" mass="40050">MIPTLNEAGNLPRLVPAIATVLTGRRFEIIIVDDKSSDGTPQTALELANRYPLRLIERMQPDGLSGAVLKGLAAARGDIAVVMDADFQHPPEALPHLIESLEKDEADFVVGSRHVTGASTDVTWGTFRKLNSAVARLLARPLCGDVKDTMSGFFGLKRHVWNSSAQLAPLGYKIGLEFLCKCPGLRVREIPIHFGLREEGQSKLSLKQQFRYLEHLSRLYDFKFPRFSPIAKFVAAFALTWSMALPLFLGLTALGWPPHISFSIALLFSHGVHALLHWRYLNTEGVPETVTHPWVGFIGMIFAELLVGNLTLWWLLAELRAPTPIKIFTIATIVTAVCRYMLRKELRHDLRSLKAALSR</sequence>
<keyword evidence="3 6" id="KW-0808">Transferase</keyword>
<feature type="domain" description="Glycosyltransferase 2-like" evidence="5">
    <location>
        <begin position="2"/>
        <end position="158"/>
    </location>
</feature>
<gene>
    <name evidence="6" type="ORF">DES53_103323</name>
</gene>
<comment type="caution">
    <text evidence="6">The sequence shown here is derived from an EMBL/GenBank/DDBJ whole genome shotgun (WGS) entry which is preliminary data.</text>
</comment>
<reference evidence="6 7" key="1">
    <citation type="submission" date="2018-06" db="EMBL/GenBank/DDBJ databases">
        <title>Genomic Encyclopedia of Type Strains, Phase IV (KMG-IV): sequencing the most valuable type-strain genomes for metagenomic binning, comparative biology and taxonomic classification.</title>
        <authorList>
            <person name="Goeker M."/>
        </authorList>
    </citation>
    <scope>NUCLEOTIDE SEQUENCE [LARGE SCALE GENOMIC DNA]</scope>
    <source>
        <strain evidence="6 7">DSM 25532</strain>
    </source>
</reference>
<evidence type="ECO:0000256" key="2">
    <source>
        <dbReference type="ARBA" id="ARBA00022676"/>
    </source>
</evidence>
<feature type="transmembrane region" description="Helical" evidence="4">
    <location>
        <begin position="323"/>
        <end position="342"/>
    </location>
</feature>
<dbReference type="SUPFAM" id="SSF53448">
    <property type="entry name" value="Nucleotide-diphospho-sugar transferases"/>
    <property type="match status" value="1"/>
</dbReference>
<dbReference type="EMBL" id="QNRR01000003">
    <property type="protein sequence ID" value="RBP45325.1"/>
    <property type="molecule type" value="Genomic_DNA"/>
</dbReference>
<dbReference type="InterPro" id="IPR039528">
    <property type="entry name" value="DPM1-like"/>
</dbReference>
<dbReference type="CDD" id="cd06442">
    <property type="entry name" value="DPM1_like"/>
    <property type="match status" value="1"/>
</dbReference>
<dbReference type="InterPro" id="IPR001173">
    <property type="entry name" value="Glyco_trans_2-like"/>
</dbReference>
<dbReference type="InterPro" id="IPR029044">
    <property type="entry name" value="Nucleotide-diphossugar_trans"/>
</dbReference>
<evidence type="ECO:0000256" key="1">
    <source>
        <dbReference type="ARBA" id="ARBA00006739"/>
    </source>
</evidence>
<keyword evidence="4" id="KW-0812">Transmembrane</keyword>
<dbReference type="GO" id="GO:0006488">
    <property type="term" value="P:dolichol-linked oligosaccharide biosynthetic process"/>
    <property type="evidence" value="ECO:0007669"/>
    <property type="project" value="TreeGrafter"/>
</dbReference>
<organism evidence="6 7">
    <name type="scientific">Roseimicrobium gellanilyticum</name>
    <dbReference type="NCBI Taxonomy" id="748857"/>
    <lineage>
        <taxon>Bacteria</taxon>
        <taxon>Pseudomonadati</taxon>
        <taxon>Verrucomicrobiota</taxon>
        <taxon>Verrucomicrobiia</taxon>
        <taxon>Verrucomicrobiales</taxon>
        <taxon>Verrucomicrobiaceae</taxon>
        <taxon>Roseimicrobium</taxon>
    </lineage>
</organism>
<dbReference type="Proteomes" id="UP000253426">
    <property type="component" value="Unassembled WGS sequence"/>
</dbReference>
<evidence type="ECO:0000313" key="7">
    <source>
        <dbReference type="Proteomes" id="UP000253426"/>
    </source>
</evidence>
<evidence type="ECO:0000259" key="5">
    <source>
        <dbReference type="Pfam" id="PF00535"/>
    </source>
</evidence>
<dbReference type="GO" id="GO:0004582">
    <property type="term" value="F:dolichyl-phosphate beta-D-mannosyltransferase activity"/>
    <property type="evidence" value="ECO:0007669"/>
    <property type="project" value="InterPro"/>
</dbReference>
<keyword evidence="7" id="KW-1185">Reference proteome</keyword>
<dbReference type="Gene3D" id="3.90.550.10">
    <property type="entry name" value="Spore Coat Polysaccharide Biosynthesis Protein SpsA, Chain A"/>
    <property type="match status" value="1"/>
</dbReference>
<comment type="similarity">
    <text evidence="1">Belongs to the glycosyltransferase 2 family.</text>
</comment>
<dbReference type="PANTHER" id="PTHR43398">
    <property type="entry name" value="DOLICHOL-PHOSPHATE MANNOSYLTRANSFERASE SUBUNIT 1"/>
    <property type="match status" value="1"/>
</dbReference>
<evidence type="ECO:0000313" key="6">
    <source>
        <dbReference type="EMBL" id="RBP45325.1"/>
    </source>
</evidence>
<dbReference type="GO" id="GO:0016020">
    <property type="term" value="C:membrane"/>
    <property type="evidence" value="ECO:0007669"/>
    <property type="project" value="GOC"/>
</dbReference>
<proteinExistence type="inferred from homology"/>
<accession>A0A366HPA3</accession>
<keyword evidence="4" id="KW-0472">Membrane</keyword>
<keyword evidence="2" id="KW-0328">Glycosyltransferase</keyword>
<dbReference type="AlphaFoldDB" id="A0A366HPA3"/>
<keyword evidence="4" id="KW-1133">Transmembrane helix</keyword>